<dbReference type="GO" id="GO:0002181">
    <property type="term" value="P:cytoplasmic translation"/>
    <property type="evidence" value="ECO:0007669"/>
    <property type="project" value="TreeGrafter"/>
</dbReference>
<dbReference type="PANTHER" id="PTHR10956:SF4">
    <property type="entry name" value="LARGE RIBOSOMAL SUBUNIT PROTEIN EL31"/>
    <property type="match status" value="1"/>
</dbReference>
<dbReference type="AlphaFoldDB" id="M3XTW3"/>
<evidence type="ECO:0000256" key="2">
    <source>
        <dbReference type="ARBA" id="ARBA00011133"/>
    </source>
</evidence>
<dbReference type="PANTHER" id="PTHR10956">
    <property type="entry name" value="60S RIBOSOMAL PROTEIN L31"/>
    <property type="match status" value="1"/>
</dbReference>
<sequence length="148" mass="16812">FLIGQALIRKSFCFSHKMRDWLPFELGPGRTAPEKKSSDDGHSAAIEGVSRKYITHIHKHITEWVSQALRKIWKFATKKMGTPDVCTDSELSKAVWVRGVRNVLYHTCVQLPRKCNEGEDSANKSKTLVPFVPASTFQNLQTVNQEQN</sequence>
<dbReference type="GeneTree" id="ENSGT00950000183030"/>
<dbReference type="Ensembl" id="ENSMPUT00000002565.1">
    <property type="protein sequence ID" value="ENSMPUP00000002513.1"/>
    <property type="gene ID" value="ENSMPUG00000002542.1"/>
</dbReference>
<accession>M3XTW3</accession>
<reference evidence="8" key="1">
    <citation type="submission" date="2024-06" db="UniProtKB">
        <authorList>
            <consortium name="Ensembl"/>
        </authorList>
    </citation>
    <scope>IDENTIFICATION</scope>
</reference>
<dbReference type="InParanoid" id="M3XTW3"/>
<dbReference type="Gene3D" id="3.10.440.10">
    <property type="match status" value="1"/>
</dbReference>
<dbReference type="FunFam" id="3.10.440.10:FF:000001">
    <property type="entry name" value="60S ribosomal protein L31"/>
    <property type="match status" value="1"/>
</dbReference>
<keyword evidence="3" id="KW-0689">Ribosomal protein</keyword>
<dbReference type="HOGENOM" id="CLU_112570_1_1_1"/>
<evidence type="ECO:0000256" key="4">
    <source>
        <dbReference type="ARBA" id="ARBA00023274"/>
    </source>
</evidence>
<dbReference type="STRING" id="9669.ENSMPUP00000002513"/>
<dbReference type="InterPro" id="IPR000054">
    <property type="entry name" value="Ribosomal_eL31"/>
</dbReference>
<dbReference type="SMART" id="SM01380">
    <property type="entry name" value="Ribosomal_L31e"/>
    <property type="match status" value="1"/>
</dbReference>
<organism evidence="8">
    <name type="scientific">Mustela putorius furo</name>
    <name type="common">European domestic ferret</name>
    <name type="synonym">Mustela furo</name>
    <dbReference type="NCBI Taxonomy" id="9669"/>
    <lineage>
        <taxon>Eukaryota</taxon>
        <taxon>Metazoa</taxon>
        <taxon>Chordata</taxon>
        <taxon>Craniata</taxon>
        <taxon>Vertebrata</taxon>
        <taxon>Euteleostomi</taxon>
        <taxon>Mammalia</taxon>
        <taxon>Eutheria</taxon>
        <taxon>Laurasiatheria</taxon>
        <taxon>Carnivora</taxon>
        <taxon>Caniformia</taxon>
        <taxon>Musteloidea</taxon>
        <taxon>Mustelidae</taxon>
        <taxon>Mustelinae</taxon>
        <taxon>Mustela</taxon>
    </lineage>
</organism>
<dbReference type="InterPro" id="IPR023621">
    <property type="entry name" value="Ribosomal_eL31_dom_sf"/>
</dbReference>
<evidence type="ECO:0000313" key="8">
    <source>
        <dbReference type="Ensembl" id="ENSMPUP00000002513.1"/>
    </source>
</evidence>
<comment type="subunit">
    <text evidence="2">Component of the large ribosomal subunit.</text>
</comment>
<comment type="function">
    <text evidence="5">Component of the large ribosomal subunit. The ribosome is a large ribonucleoprotein complex responsible for the synthesis of proteins in the cell.</text>
</comment>
<evidence type="ECO:0000256" key="6">
    <source>
        <dbReference type="ARBA" id="ARBA00035230"/>
    </source>
</evidence>
<evidence type="ECO:0000256" key="1">
    <source>
        <dbReference type="ARBA" id="ARBA00010808"/>
    </source>
</evidence>
<proteinExistence type="inferred from homology"/>
<protein>
    <recommendedName>
        <fullName evidence="6">Large ribosomal subunit protein eL31</fullName>
    </recommendedName>
    <alternativeName>
        <fullName evidence="7">60S ribosomal protein L31</fullName>
    </alternativeName>
</protein>
<evidence type="ECO:0000256" key="3">
    <source>
        <dbReference type="ARBA" id="ARBA00022980"/>
    </source>
</evidence>
<dbReference type="GO" id="GO:0003735">
    <property type="term" value="F:structural constituent of ribosome"/>
    <property type="evidence" value="ECO:0007669"/>
    <property type="project" value="InterPro"/>
</dbReference>
<evidence type="ECO:0000256" key="7">
    <source>
        <dbReference type="ARBA" id="ARBA00035337"/>
    </source>
</evidence>
<dbReference type="SUPFAM" id="SSF54575">
    <property type="entry name" value="Ribosomal protein L31e"/>
    <property type="match status" value="1"/>
</dbReference>
<dbReference type="EMBL" id="AEYP01047332">
    <property type="status" value="NOT_ANNOTATED_CDS"/>
    <property type="molecule type" value="Genomic_DNA"/>
</dbReference>
<dbReference type="eggNOG" id="KOG0893">
    <property type="taxonomic scope" value="Eukaryota"/>
</dbReference>
<dbReference type="GO" id="GO:0022625">
    <property type="term" value="C:cytosolic large ribosomal subunit"/>
    <property type="evidence" value="ECO:0007669"/>
    <property type="project" value="TreeGrafter"/>
</dbReference>
<comment type="similarity">
    <text evidence="1">Belongs to the eukaryotic ribosomal protein eL31 family.</text>
</comment>
<dbReference type="Pfam" id="PF01198">
    <property type="entry name" value="Ribosomal_L31e"/>
    <property type="match status" value="1"/>
</dbReference>
<name>M3XTW3_MUSPF</name>
<keyword evidence="4" id="KW-0687">Ribonucleoprotein</keyword>
<evidence type="ECO:0000256" key="5">
    <source>
        <dbReference type="ARBA" id="ARBA00034092"/>
    </source>
</evidence>